<dbReference type="PROSITE" id="PS51273">
    <property type="entry name" value="GATASE_TYPE_1"/>
    <property type="match status" value="1"/>
</dbReference>
<dbReference type="SUPFAM" id="SSF52317">
    <property type="entry name" value="Class I glutamine amidotransferase-like"/>
    <property type="match status" value="1"/>
</dbReference>
<dbReference type="Gene3D" id="3.40.50.880">
    <property type="match status" value="1"/>
</dbReference>
<sequence>MARPVAGIVCCTRTVGIEPAQAVMNRYVASAMAYADAAALLIPSMPQYMRASDVAGRLDGLLLTGSPSNLDPSAYGEAADDAPGPFDPARDSMTGDLIRAMLDLGRPVFGICRGFQELNVAFGGSLRRDVSEHPDLLKHHAPDEVGFNEMFDHAHDVALTPGGVLAAALGEDRIRVNSVHFQGVSRLGDGLNVEARADDGVVEAFSARVNAAPVLAVQWHPEWRTGENPQSQVFFNVFGRALRGEPLVR</sequence>
<comment type="pathway">
    <text evidence="4">Amine and polyamine degradation; putrescine degradation; 4-aminobutanoate from putrescine: step 4/4.</text>
</comment>
<comment type="similarity">
    <text evidence="1">Belongs to the peptidase C26 family.</text>
</comment>
<dbReference type="FunFam" id="3.40.50.880:FF:000030">
    <property type="entry name" value="Gamma-glutamyl-gamma-aminobutyrate hydrolase PuuD"/>
    <property type="match status" value="1"/>
</dbReference>
<reference evidence="7" key="1">
    <citation type="submission" date="2018-05" db="EMBL/GenBank/DDBJ databases">
        <title>Genome sequencing of Phenylobacterium sp. HYN0004.</title>
        <authorList>
            <person name="Yi H."/>
            <person name="Baek C."/>
        </authorList>
    </citation>
    <scope>NUCLEOTIDE SEQUENCE [LARGE SCALE GENOMIC DNA]</scope>
    <source>
        <strain evidence="7">HYN0004</strain>
    </source>
</reference>
<proteinExistence type="inferred from homology"/>
<evidence type="ECO:0000313" key="6">
    <source>
        <dbReference type="EMBL" id="AWM78060.1"/>
    </source>
</evidence>
<dbReference type="InterPro" id="IPR044668">
    <property type="entry name" value="PuuD-like"/>
</dbReference>
<evidence type="ECO:0000256" key="2">
    <source>
        <dbReference type="ARBA" id="ARBA00052718"/>
    </source>
</evidence>
<evidence type="ECO:0000256" key="3">
    <source>
        <dbReference type="ARBA" id="ARBA00055068"/>
    </source>
</evidence>
<accession>A0A2Z3HXT0</accession>
<dbReference type="PANTHER" id="PTHR43235:SF1">
    <property type="entry name" value="GLUTAMINE AMIDOTRANSFERASE PB2B2.05-RELATED"/>
    <property type="match status" value="1"/>
</dbReference>
<comment type="catalytic activity">
    <reaction evidence="2">
        <text>4-(gamma-L-glutamylamino)butanoate + H2O = 4-aminobutanoate + L-glutamate</text>
        <dbReference type="Rhea" id="RHEA:19737"/>
        <dbReference type="ChEBI" id="CHEBI:15377"/>
        <dbReference type="ChEBI" id="CHEBI:29985"/>
        <dbReference type="ChEBI" id="CHEBI:58800"/>
        <dbReference type="ChEBI" id="CHEBI:59888"/>
        <dbReference type="EC" id="3.5.1.94"/>
    </reaction>
</comment>
<dbReference type="AlphaFoldDB" id="A0A2Z3HXT0"/>
<dbReference type="OrthoDB" id="9813383at2"/>
<keyword evidence="7" id="KW-1185">Reference proteome</keyword>
<protein>
    <recommendedName>
        <fullName evidence="5">gamma-glutamyl-gamma-aminobutyrate hydrolase</fullName>
        <ecNumber evidence="5">3.5.1.94</ecNumber>
    </recommendedName>
</protein>
<dbReference type="CDD" id="cd01745">
    <property type="entry name" value="GATase1_2"/>
    <property type="match status" value="1"/>
</dbReference>
<comment type="function">
    <text evidence="3">Involved in the breakdown of putrescine via hydrolysis of the gamma-glutamyl linkage of gamma-glutamyl-gamma-aminobutyrate.</text>
</comment>
<dbReference type="Pfam" id="PF07722">
    <property type="entry name" value="Peptidase_C26"/>
    <property type="match status" value="1"/>
</dbReference>
<evidence type="ECO:0000256" key="5">
    <source>
        <dbReference type="ARBA" id="ARBA00066788"/>
    </source>
</evidence>
<dbReference type="EC" id="3.5.1.94" evidence="5"/>
<evidence type="ECO:0000313" key="7">
    <source>
        <dbReference type="Proteomes" id="UP000247763"/>
    </source>
</evidence>
<name>A0A2Z3HXT0_9CAUL</name>
<organism evidence="6 7">
    <name type="scientific">Phenylobacterium parvum</name>
    <dbReference type="NCBI Taxonomy" id="2201350"/>
    <lineage>
        <taxon>Bacteria</taxon>
        <taxon>Pseudomonadati</taxon>
        <taxon>Pseudomonadota</taxon>
        <taxon>Alphaproteobacteria</taxon>
        <taxon>Caulobacterales</taxon>
        <taxon>Caulobacteraceae</taxon>
        <taxon>Phenylobacterium</taxon>
    </lineage>
</organism>
<gene>
    <name evidence="6" type="ORF">HYN04_10025</name>
</gene>
<dbReference type="RefSeq" id="WP_110450627.1">
    <property type="nucleotide sequence ID" value="NZ_CP029479.1"/>
</dbReference>
<dbReference type="InterPro" id="IPR029062">
    <property type="entry name" value="Class_I_gatase-like"/>
</dbReference>
<dbReference type="Proteomes" id="UP000247763">
    <property type="component" value="Chromosome"/>
</dbReference>
<dbReference type="GO" id="GO:0005829">
    <property type="term" value="C:cytosol"/>
    <property type="evidence" value="ECO:0007669"/>
    <property type="project" value="TreeGrafter"/>
</dbReference>
<dbReference type="GO" id="GO:0006598">
    <property type="term" value="P:polyamine catabolic process"/>
    <property type="evidence" value="ECO:0007669"/>
    <property type="project" value="TreeGrafter"/>
</dbReference>
<dbReference type="GO" id="GO:0033969">
    <property type="term" value="F:gamma-glutamyl-gamma-aminobutyrate hydrolase activity"/>
    <property type="evidence" value="ECO:0007669"/>
    <property type="project" value="UniProtKB-EC"/>
</dbReference>
<dbReference type="PANTHER" id="PTHR43235">
    <property type="entry name" value="GLUTAMINE AMIDOTRANSFERASE PB2B2.05-RELATED"/>
    <property type="match status" value="1"/>
</dbReference>
<evidence type="ECO:0000256" key="1">
    <source>
        <dbReference type="ARBA" id="ARBA00011083"/>
    </source>
</evidence>
<keyword evidence="6" id="KW-0378">Hydrolase</keyword>
<dbReference type="EMBL" id="CP029479">
    <property type="protein sequence ID" value="AWM78060.1"/>
    <property type="molecule type" value="Genomic_DNA"/>
</dbReference>
<dbReference type="KEGG" id="phb:HYN04_10025"/>
<dbReference type="InterPro" id="IPR011697">
    <property type="entry name" value="Peptidase_C26"/>
</dbReference>
<evidence type="ECO:0000256" key="4">
    <source>
        <dbReference type="ARBA" id="ARBA00060634"/>
    </source>
</evidence>